<gene>
    <name evidence="1" type="ORF">C4B59_03645</name>
</gene>
<name>A0AC61L5J6_9EURY</name>
<organism evidence="1 2">
    <name type="scientific">Candidatus Methanogaster sp</name>
    <dbReference type="NCBI Taxonomy" id="3386292"/>
    <lineage>
        <taxon>Archaea</taxon>
        <taxon>Methanobacteriati</taxon>
        <taxon>Methanobacteriota</taxon>
        <taxon>Stenosarchaea group</taxon>
        <taxon>Methanomicrobia</taxon>
        <taxon>Methanosarcinales</taxon>
        <taxon>ANME-2 cluster</taxon>
        <taxon>Candidatus Methanogasteraceae</taxon>
        <taxon>Candidatus Methanogaster</taxon>
    </lineage>
</organism>
<dbReference type="EMBL" id="PQXF01000004">
    <property type="protein sequence ID" value="PXF61652.1"/>
    <property type="molecule type" value="Genomic_DNA"/>
</dbReference>
<evidence type="ECO:0000313" key="2">
    <source>
        <dbReference type="Proteomes" id="UP000248329"/>
    </source>
</evidence>
<protein>
    <submittedName>
        <fullName evidence="1">Transcriptional regulator</fullName>
    </submittedName>
</protein>
<reference evidence="1" key="1">
    <citation type="submission" date="2018-01" db="EMBL/GenBank/DDBJ databases">
        <authorList>
            <person name="Krukenberg V."/>
        </authorList>
    </citation>
    <scope>NUCLEOTIDE SEQUENCE</scope>
    <source>
        <strain evidence="1">E20ANME2</strain>
    </source>
</reference>
<dbReference type="Proteomes" id="UP000248329">
    <property type="component" value="Unassembled WGS sequence"/>
</dbReference>
<comment type="caution">
    <text evidence="1">The sequence shown here is derived from an EMBL/GenBank/DDBJ whole genome shotgun (WGS) entry which is preliminary data.</text>
</comment>
<sequence length="387" mass="43866">METSELLELIEKGEDSQTQFKERFESIDALAAEICAFSNSNGGNIIVGVSDDGEITGLAKEEIRKLNEWISSTCSQKIDPQVNVTTQNIRYPDKLVMVISVPSGSNKFYMANGKDIWVKVGADKRRAKREEIQRLLQSSGHLYADEMPVENTNLSDINLDMFKSFYERRTYEKLEEVNIPLEKAMSNLKLMEDGKLTLAGLMVFGKKPEEKKPQFVIKAVLFPGNSPAVSEYKDSRDISGSIPKIFEASRSFLINNLRWIQKEQHFNTTGILEIPQIALEEALINAIVHRNYFISSNIRIFIFDNRVEIISPGALPNTVNVESIKMGIHIERNPILVSMLKDIEGIPYRGIGTGVRRILCECESAGITVDFIEEKDNEQFKVIFYRN</sequence>
<accession>A0AC61L5J6</accession>
<evidence type="ECO:0000313" key="1">
    <source>
        <dbReference type="EMBL" id="PXF61652.1"/>
    </source>
</evidence>
<proteinExistence type="predicted"/>